<name>A0A9Q0RML3_BLOTA</name>
<evidence type="ECO:0000259" key="14">
    <source>
        <dbReference type="PROSITE" id="PS50203"/>
    </source>
</evidence>
<dbReference type="PROSITE" id="PS50203">
    <property type="entry name" value="CALPAIN_CAT"/>
    <property type="match status" value="1"/>
</dbReference>
<dbReference type="InterPro" id="IPR001300">
    <property type="entry name" value="Peptidase_C2_calpain_cat"/>
</dbReference>
<sequence>MPVTNWICNKCGITNEKIHFKCQICQQPKPIFWECVCKLKNPTAILRCSGCKRKRPPMFVGSVFMKSIDGKYTSISSFPAPSTINGETVAPSSGIGDVQVSSQTTTNSNLSSSISSNISSYDIFRKLSRPSRTVKKINYVDNEDKYRSSIEQCVQTNKQFIDKSFPPNIRSLYLVPAKANVNKTNRIYWLRPKEMRPPEIINPKSPVHLMPWCVIREPIASDITQGILGNCWLLSALAVLVEKPALLDRLLATQELSPYGIYRIRLYRDGKLTSMVIDDYFPCNSRRLLVYSCAKRKQLFVPLIEKAMARMYGCYESLVSGQTTQGLAALTGFPCRSIRTQVSLSPQNSNMRVCHSVLEEKTFNSDIIWALLLSYKTAGFLMGAACGCDKESTVPPEEYQEKGLLMLHAYSIISVVSIDRNRLLQLRNPWGSQVWNGDWSDQSPLWTDEMRLEYQPNKSSEGIFWMCFHDFQRYFEKVDVCKLRDNWYEERYEGYFPSSCVDVRYMSVFQVQIDEASTECEFTLYQESRRAINLYKKPLMPICAAVFQLKDKERQRNISTGDLVDFSGYKLREFVGCDVLLDKGIYLLTIYGFNHWNNRSIDSTKTGQNLRPRFVLSLHSSRFVTINCFCASPTLMGDTLIELTLSKGREKMHTEDVYSYYLHENWAGIVVVLENRNSERYLEAIFDATESTNLFSTRGALITQDTLPPMTR</sequence>
<evidence type="ECO:0000256" key="2">
    <source>
        <dbReference type="ARBA" id="ARBA00022553"/>
    </source>
</evidence>
<keyword evidence="8 11" id="KW-0788">Thiol protease</keyword>
<keyword evidence="9" id="KW-0862">Zinc</keyword>
<dbReference type="InterPro" id="IPR022684">
    <property type="entry name" value="Calpain_cysteine_protease"/>
</dbReference>
<dbReference type="PANTHER" id="PTHR10183:SF382">
    <property type="entry name" value="CALPAIN-15"/>
    <property type="match status" value="1"/>
</dbReference>
<evidence type="ECO:0000256" key="12">
    <source>
        <dbReference type="PROSITE-ProRule" id="PRU00322"/>
    </source>
</evidence>
<keyword evidence="16" id="KW-1185">Reference proteome</keyword>
<evidence type="ECO:0000256" key="4">
    <source>
        <dbReference type="ARBA" id="ARBA00022723"/>
    </source>
</evidence>
<protein>
    <submittedName>
        <fullName evidence="15">Uncharacterized protein</fullName>
    </submittedName>
</protein>
<feature type="domain" description="RanBP2-type" evidence="13">
    <location>
        <begin position="2"/>
        <end position="31"/>
    </location>
</feature>
<dbReference type="GO" id="GO:0006508">
    <property type="term" value="P:proteolysis"/>
    <property type="evidence" value="ECO:0007669"/>
    <property type="project" value="UniProtKB-KW"/>
</dbReference>
<reference evidence="15" key="1">
    <citation type="submission" date="2022-12" db="EMBL/GenBank/DDBJ databases">
        <title>Genome assemblies of Blomia tropicalis.</title>
        <authorList>
            <person name="Cui Y."/>
        </authorList>
    </citation>
    <scope>NUCLEOTIDE SEQUENCE</scope>
    <source>
        <tissue evidence="15">Adult mites</tissue>
    </source>
</reference>
<evidence type="ECO:0000256" key="5">
    <source>
        <dbReference type="ARBA" id="ARBA00022737"/>
    </source>
</evidence>
<evidence type="ECO:0000256" key="6">
    <source>
        <dbReference type="ARBA" id="ARBA00022771"/>
    </source>
</evidence>
<dbReference type="GO" id="GO:0005737">
    <property type="term" value="C:cytoplasm"/>
    <property type="evidence" value="ECO:0007669"/>
    <property type="project" value="TreeGrafter"/>
</dbReference>
<keyword evidence="5" id="KW-0677">Repeat</keyword>
<comment type="caution">
    <text evidence="15">The sequence shown here is derived from an EMBL/GenBank/DDBJ whole genome shotgun (WGS) entry which is preliminary data.</text>
</comment>
<feature type="active site" evidence="10 11">
    <location>
        <position position="231"/>
    </location>
</feature>
<dbReference type="Proteomes" id="UP001142055">
    <property type="component" value="Chromosome 3"/>
</dbReference>
<evidence type="ECO:0000313" key="15">
    <source>
        <dbReference type="EMBL" id="KAJ6218621.1"/>
    </source>
</evidence>
<dbReference type="SUPFAM" id="SSF54001">
    <property type="entry name" value="Cysteine proteinases"/>
    <property type="match status" value="1"/>
</dbReference>
<dbReference type="PROSITE" id="PS01358">
    <property type="entry name" value="ZF_RANBP2_1"/>
    <property type="match status" value="1"/>
</dbReference>
<keyword evidence="6 12" id="KW-0863">Zinc-finger</keyword>
<dbReference type="PROSITE" id="PS00139">
    <property type="entry name" value="THIOL_PROTEASE_CYS"/>
    <property type="match status" value="1"/>
</dbReference>
<dbReference type="PROSITE" id="PS50199">
    <property type="entry name" value="ZF_RANBP2_2"/>
    <property type="match status" value="1"/>
</dbReference>
<dbReference type="PANTHER" id="PTHR10183">
    <property type="entry name" value="CALPAIN"/>
    <property type="match status" value="1"/>
</dbReference>
<dbReference type="Pfam" id="PF00648">
    <property type="entry name" value="Peptidase_C2"/>
    <property type="match status" value="1"/>
</dbReference>
<keyword evidence="4" id="KW-0479">Metal-binding</keyword>
<evidence type="ECO:0000256" key="9">
    <source>
        <dbReference type="ARBA" id="ARBA00022833"/>
    </source>
</evidence>
<dbReference type="Gene3D" id="3.90.70.10">
    <property type="entry name" value="Cysteine proteinases"/>
    <property type="match status" value="1"/>
</dbReference>
<evidence type="ECO:0000256" key="1">
    <source>
        <dbReference type="ARBA" id="ARBA00007623"/>
    </source>
</evidence>
<feature type="active site" evidence="10 11">
    <location>
        <position position="428"/>
    </location>
</feature>
<dbReference type="OMA" id="HENWAGI"/>
<keyword evidence="3 11" id="KW-0645">Protease</keyword>
<dbReference type="SMART" id="SM00547">
    <property type="entry name" value="ZnF_RBZ"/>
    <property type="match status" value="2"/>
</dbReference>
<dbReference type="GO" id="GO:0004198">
    <property type="term" value="F:calcium-dependent cysteine-type endopeptidase activity"/>
    <property type="evidence" value="ECO:0007669"/>
    <property type="project" value="InterPro"/>
</dbReference>
<evidence type="ECO:0000259" key="13">
    <source>
        <dbReference type="PROSITE" id="PS50199"/>
    </source>
</evidence>
<dbReference type="InterPro" id="IPR038765">
    <property type="entry name" value="Papain-like_cys_pep_sf"/>
</dbReference>
<dbReference type="InterPro" id="IPR000169">
    <property type="entry name" value="Pept_cys_AS"/>
</dbReference>
<proteinExistence type="inferred from homology"/>
<accession>A0A9Q0RML3</accession>
<dbReference type="GO" id="GO:0008270">
    <property type="term" value="F:zinc ion binding"/>
    <property type="evidence" value="ECO:0007669"/>
    <property type="project" value="UniProtKB-KW"/>
</dbReference>
<evidence type="ECO:0000256" key="11">
    <source>
        <dbReference type="PROSITE-ProRule" id="PRU00239"/>
    </source>
</evidence>
<dbReference type="EMBL" id="JAPWDV010000003">
    <property type="protein sequence ID" value="KAJ6218621.1"/>
    <property type="molecule type" value="Genomic_DNA"/>
</dbReference>
<organism evidence="15 16">
    <name type="scientific">Blomia tropicalis</name>
    <name type="common">Mite</name>
    <dbReference type="NCBI Taxonomy" id="40697"/>
    <lineage>
        <taxon>Eukaryota</taxon>
        <taxon>Metazoa</taxon>
        <taxon>Ecdysozoa</taxon>
        <taxon>Arthropoda</taxon>
        <taxon>Chelicerata</taxon>
        <taxon>Arachnida</taxon>
        <taxon>Acari</taxon>
        <taxon>Acariformes</taxon>
        <taxon>Sarcoptiformes</taxon>
        <taxon>Astigmata</taxon>
        <taxon>Glycyphagoidea</taxon>
        <taxon>Echimyopodidae</taxon>
        <taxon>Blomia</taxon>
    </lineage>
</organism>
<keyword evidence="7 11" id="KW-0378">Hydrolase</keyword>
<evidence type="ECO:0000313" key="16">
    <source>
        <dbReference type="Proteomes" id="UP001142055"/>
    </source>
</evidence>
<dbReference type="FunFam" id="3.90.70.10:FF:000010">
    <property type="entry name" value="Calpain 15"/>
    <property type="match status" value="1"/>
</dbReference>
<feature type="domain" description="Calpain catalytic" evidence="14">
    <location>
        <begin position="159"/>
        <end position="484"/>
    </location>
</feature>
<evidence type="ECO:0000256" key="8">
    <source>
        <dbReference type="ARBA" id="ARBA00022807"/>
    </source>
</evidence>
<feature type="active site" evidence="10 11">
    <location>
        <position position="408"/>
    </location>
</feature>
<dbReference type="CDD" id="cd00044">
    <property type="entry name" value="CysPc"/>
    <property type="match status" value="1"/>
</dbReference>
<evidence type="ECO:0000256" key="10">
    <source>
        <dbReference type="PIRSR" id="PIRSR622684-1"/>
    </source>
</evidence>
<dbReference type="PRINTS" id="PR00704">
    <property type="entry name" value="CALPAIN"/>
</dbReference>
<evidence type="ECO:0000256" key="7">
    <source>
        <dbReference type="ARBA" id="ARBA00022801"/>
    </source>
</evidence>
<dbReference type="AlphaFoldDB" id="A0A9Q0RML3"/>
<comment type="similarity">
    <text evidence="1">Belongs to the peptidase C2 family.</text>
</comment>
<keyword evidence="2" id="KW-0597">Phosphoprotein</keyword>
<gene>
    <name evidence="15" type="ORF">RDWZM_009778</name>
</gene>
<dbReference type="SMART" id="SM00230">
    <property type="entry name" value="CysPc"/>
    <property type="match status" value="1"/>
</dbReference>
<dbReference type="InterPro" id="IPR001876">
    <property type="entry name" value="Znf_RanBP2"/>
</dbReference>
<evidence type="ECO:0000256" key="3">
    <source>
        <dbReference type="ARBA" id="ARBA00022670"/>
    </source>
</evidence>